<protein>
    <recommendedName>
        <fullName evidence="6">MARVEL domain-containing protein</fullName>
    </recommendedName>
</protein>
<feature type="domain" description="MARVEL" evidence="6">
    <location>
        <begin position="9"/>
        <end position="147"/>
    </location>
</feature>
<organism evidence="7 8">
    <name type="scientific">Mycena pura</name>
    <dbReference type="NCBI Taxonomy" id="153505"/>
    <lineage>
        <taxon>Eukaryota</taxon>
        <taxon>Fungi</taxon>
        <taxon>Dikarya</taxon>
        <taxon>Basidiomycota</taxon>
        <taxon>Agaricomycotina</taxon>
        <taxon>Agaricomycetes</taxon>
        <taxon>Agaricomycetidae</taxon>
        <taxon>Agaricales</taxon>
        <taxon>Marasmiineae</taxon>
        <taxon>Mycenaceae</taxon>
        <taxon>Mycena</taxon>
    </lineage>
</organism>
<feature type="transmembrane region" description="Helical" evidence="5">
    <location>
        <begin position="132"/>
        <end position="154"/>
    </location>
</feature>
<gene>
    <name evidence="7" type="ORF">GGX14DRAFT_478897</name>
</gene>
<evidence type="ECO:0000256" key="3">
    <source>
        <dbReference type="ARBA" id="ARBA00022989"/>
    </source>
</evidence>
<feature type="transmembrane region" description="Helical" evidence="5">
    <location>
        <begin position="53"/>
        <end position="72"/>
    </location>
</feature>
<comment type="caution">
    <text evidence="7">The sequence shown here is derived from an EMBL/GenBank/DDBJ whole genome shotgun (WGS) entry which is preliminary data.</text>
</comment>
<keyword evidence="8" id="KW-1185">Reference proteome</keyword>
<keyword evidence="2 5" id="KW-0812">Transmembrane</keyword>
<comment type="subcellular location">
    <subcellularLocation>
        <location evidence="1">Membrane</location>
        <topology evidence="1">Multi-pass membrane protein</topology>
    </subcellularLocation>
</comment>
<reference evidence="7" key="1">
    <citation type="submission" date="2023-03" db="EMBL/GenBank/DDBJ databases">
        <title>Massive genome expansion in bonnet fungi (Mycena s.s.) driven by repeated elements and novel gene families across ecological guilds.</title>
        <authorList>
            <consortium name="Lawrence Berkeley National Laboratory"/>
            <person name="Harder C.B."/>
            <person name="Miyauchi S."/>
            <person name="Viragh M."/>
            <person name="Kuo A."/>
            <person name="Thoen E."/>
            <person name="Andreopoulos B."/>
            <person name="Lu D."/>
            <person name="Skrede I."/>
            <person name="Drula E."/>
            <person name="Henrissat B."/>
            <person name="Morin E."/>
            <person name="Kohler A."/>
            <person name="Barry K."/>
            <person name="LaButti K."/>
            <person name="Morin E."/>
            <person name="Salamov A."/>
            <person name="Lipzen A."/>
            <person name="Mereny Z."/>
            <person name="Hegedus B."/>
            <person name="Baldrian P."/>
            <person name="Stursova M."/>
            <person name="Weitz H."/>
            <person name="Taylor A."/>
            <person name="Grigoriev I.V."/>
            <person name="Nagy L.G."/>
            <person name="Martin F."/>
            <person name="Kauserud H."/>
        </authorList>
    </citation>
    <scope>NUCLEOTIDE SEQUENCE</scope>
    <source>
        <strain evidence="7">9144</strain>
    </source>
</reference>
<dbReference type="InterPro" id="IPR008253">
    <property type="entry name" value="Marvel"/>
</dbReference>
<dbReference type="EMBL" id="JARJCW010000110">
    <property type="protein sequence ID" value="KAJ7193258.1"/>
    <property type="molecule type" value="Genomic_DNA"/>
</dbReference>
<name>A0AAD6XYZ1_9AGAR</name>
<evidence type="ECO:0000313" key="7">
    <source>
        <dbReference type="EMBL" id="KAJ7193258.1"/>
    </source>
</evidence>
<feature type="transmembrane region" description="Helical" evidence="5">
    <location>
        <begin position="84"/>
        <end position="105"/>
    </location>
</feature>
<keyword evidence="3 5" id="KW-1133">Transmembrane helix</keyword>
<evidence type="ECO:0000259" key="6">
    <source>
        <dbReference type="Pfam" id="PF01284"/>
    </source>
</evidence>
<dbReference type="GO" id="GO:0016020">
    <property type="term" value="C:membrane"/>
    <property type="evidence" value="ECO:0007669"/>
    <property type="project" value="UniProtKB-SubCell"/>
</dbReference>
<feature type="transmembrane region" description="Helical" evidence="5">
    <location>
        <begin position="12"/>
        <end position="33"/>
    </location>
</feature>
<evidence type="ECO:0000256" key="5">
    <source>
        <dbReference type="SAM" id="Phobius"/>
    </source>
</evidence>
<sequence length="168" mass="18570">MTMDDHVRRGHPIMMGLLITFAIVELSLAAWLTAQFNRHHNQSSNTERDRVRFTLFASVWTVIFASLFVVLFTLSPTGSVLSSVIAHLVFLSLTWLIWTAAAAAITENLSGGLNCSTQIRFVYCGQLNALEAFAWIIWILVTLSIIFVTVRGVMGSRRGNGVRSGLVA</sequence>
<evidence type="ECO:0000256" key="4">
    <source>
        <dbReference type="ARBA" id="ARBA00023136"/>
    </source>
</evidence>
<dbReference type="Proteomes" id="UP001219525">
    <property type="component" value="Unassembled WGS sequence"/>
</dbReference>
<evidence type="ECO:0000256" key="1">
    <source>
        <dbReference type="ARBA" id="ARBA00004141"/>
    </source>
</evidence>
<evidence type="ECO:0000313" key="8">
    <source>
        <dbReference type="Proteomes" id="UP001219525"/>
    </source>
</evidence>
<dbReference type="Pfam" id="PF01284">
    <property type="entry name" value="MARVEL"/>
    <property type="match status" value="1"/>
</dbReference>
<evidence type="ECO:0000256" key="2">
    <source>
        <dbReference type="ARBA" id="ARBA00022692"/>
    </source>
</evidence>
<proteinExistence type="predicted"/>
<keyword evidence="4 5" id="KW-0472">Membrane</keyword>
<dbReference type="AlphaFoldDB" id="A0AAD6XYZ1"/>
<accession>A0AAD6XYZ1</accession>